<feature type="domain" description="FAD-dependent urate hydroxylase HpyO/Asp monooxygenase CreE-like FAD/NAD(P)-binding" evidence="1">
    <location>
        <begin position="1"/>
        <end position="155"/>
    </location>
</feature>
<dbReference type="InterPro" id="IPR038732">
    <property type="entry name" value="HpyO/CreE_NAD-binding"/>
</dbReference>
<dbReference type="AlphaFoldDB" id="A0A2T4YTA7"/>
<dbReference type="Proteomes" id="UP000240996">
    <property type="component" value="Unassembled WGS sequence"/>
</dbReference>
<keyword evidence="3" id="KW-1185">Reference proteome</keyword>
<dbReference type="EMBL" id="PZZN01000001">
    <property type="protein sequence ID" value="PTM47040.1"/>
    <property type="molecule type" value="Genomic_DNA"/>
</dbReference>
<proteinExistence type="predicted"/>
<dbReference type="PANTHER" id="PTHR40254">
    <property type="entry name" value="BLR0577 PROTEIN"/>
    <property type="match status" value="1"/>
</dbReference>
<sequence length="488" mass="53666">MGACGVAAFAEAVTRLCYDPGDGWIIHLVERDDELARGLAFGTEQPGHRLNTESRLMGLYDREPGHFRTWLEARRAAAGTPLDPDGVEYPERREYRLYMQEVLDQALDQARRAGIDVRIHHQEAVSIEGDHDAATITFSDGSTVATDVVLLTIGTPDPDRFGTLNGKPGYFDSPYPADRMTRGIDSDQSVVILGSGLSAIDAVMTLLDEGHRGHIHLISKEGLLPRVEIPAPETGYDRQHLTLENVHRRIRERGAAFSVVDLFRLFRIEAETAAGRTIDWQAEDRADGDAQAALLHDIAAAEAGDEPFQRILTAARHDSTAIWNLLRPADQKRFGQWLAPHFAAARFVTPMVNARRLADAMTRGQLNVRGRVDETVASPTGSGFVVRFTTGDTLEAPVVVNATGQATTLAEMKELLVKDLLAKDWLQPHPVGGAIAHRATCRIISASRDAPRIYALGQLLNGELRDTNAVWFNVECAGRAIDDILRQQ</sequence>
<dbReference type="SUPFAM" id="SSF51905">
    <property type="entry name" value="FAD/NAD(P)-binding domain"/>
    <property type="match status" value="2"/>
</dbReference>
<comment type="caution">
    <text evidence="2">The sequence shown here is derived from an EMBL/GenBank/DDBJ whole genome shotgun (WGS) entry which is preliminary data.</text>
</comment>
<evidence type="ECO:0000313" key="2">
    <source>
        <dbReference type="EMBL" id="PTM47040.1"/>
    </source>
</evidence>
<dbReference type="PANTHER" id="PTHR40254:SF1">
    <property type="entry name" value="BLR0577 PROTEIN"/>
    <property type="match status" value="1"/>
</dbReference>
<protein>
    <submittedName>
        <fullName evidence="2">Putative NAD(P)/FAD-binding protein YdhS</fullName>
    </submittedName>
</protein>
<evidence type="ECO:0000313" key="3">
    <source>
        <dbReference type="Proteomes" id="UP000240996"/>
    </source>
</evidence>
<organism evidence="2 3">
    <name type="scientific">Sphingomonas aerolata</name>
    <dbReference type="NCBI Taxonomy" id="185951"/>
    <lineage>
        <taxon>Bacteria</taxon>
        <taxon>Pseudomonadati</taxon>
        <taxon>Pseudomonadota</taxon>
        <taxon>Alphaproteobacteria</taxon>
        <taxon>Sphingomonadales</taxon>
        <taxon>Sphingomonadaceae</taxon>
        <taxon>Sphingomonas</taxon>
    </lineage>
</organism>
<dbReference type="Pfam" id="PF13454">
    <property type="entry name" value="NAD_binding_9"/>
    <property type="match status" value="1"/>
</dbReference>
<name>A0A2T4YTA7_9SPHN</name>
<dbReference type="InterPro" id="IPR036188">
    <property type="entry name" value="FAD/NAD-bd_sf"/>
</dbReference>
<accession>A0A2T4YTA7</accession>
<evidence type="ECO:0000259" key="1">
    <source>
        <dbReference type="Pfam" id="PF13454"/>
    </source>
</evidence>
<reference evidence="2 3" key="1">
    <citation type="submission" date="2018-04" db="EMBL/GenBank/DDBJ databases">
        <title>Genomic Encyclopedia of Type Strains, Phase III (KMG-III): the genomes of soil and plant-associated and newly described type strains.</title>
        <authorList>
            <person name="Whitman W."/>
        </authorList>
    </citation>
    <scope>NUCLEOTIDE SEQUENCE [LARGE SCALE GENOMIC DNA]</scope>
    <source>
        <strain evidence="2 3">NW12</strain>
    </source>
</reference>
<gene>
    <name evidence="2" type="ORF">C8J24_0423</name>
</gene>
<dbReference type="Gene3D" id="3.50.50.60">
    <property type="entry name" value="FAD/NAD(P)-binding domain"/>
    <property type="match status" value="1"/>
</dbReference>
<dbReference type="InterPro" id="IPR052189">
    <property type="entry name" value="L-asp_N-monooxygenase_NS-form"/>
</dbReference>